<dbReference type="AlphaFoldDB" id="A0A1Q3BL18"/>
<feature type="non-terminal residue" evidence="1">
    <location>
        <position position="1"/>
    </location>
</feature>
<accession>A0A1Q3BL18</accession>
<proteinExistence type="predicted"/>
<protein>
    <recommendedName>
        <fullName evidence="3">RVP_2 domain-containing protein</fullName>
    </recommendedName>
</protein>
<organism evidence="1 2">
    <name type="scientific">Cephalotus follicularis</name>
    <name type="common">Albany pitcher plant</name>
    <dbReference type="NCBI Taxonomy" id="3775"/>
    <lineage>
        <taxon>Eukaryota</taxon>
        <taxon>Viridiplantae</taxon>
        <taxon>Streptophyta</taxon>
        <taxon>Embryophyta</taxon>
        <taxon>Tracheophyta</taxon>
        <taxon>Spermatophyta</taxon>
        <taxon>Magnoliopsida</taxon>
        <taxon>eudicotyledons</taxon>
        <taxon>Gunneridae</taxon>
        <taxon>Pentapetalae</taxon>
        <taxon>rosids</taxon>
        <taxon>fabids</taxon>
        <taxon>Oxalidales</taxon>
        <taxon>Cephalotaceae</taxon>
        <taxon>Cephalotus</taxon>
    </lineage>
</organism>
<gene>
    <name evidence="1" type="ORF">CFOL_v3_12102</name>
</gene>
<name>A0A1Q3BL18_CEPFO</name>
<keyword evidence="2" id="KW-1185">Reference proteome</keyword>
<comment type="caution">
    <text evidence="1">The sequence shown here is derived from an EMBL/GenBank/DDBJ whole genome shotgun (WGS) entry which is preliminary data.</text>
</comment>
<dbReference type="Gene3D" id="2.40.70.10">
    <property type="entry name" value="Acid Proteases"/>
    <property type="match status" value="1"/>
</dbReference>
<dbReference type="InParanoid" id="A0A1Q3BL18"/>
<evidence type="ECO:0000313" key="1">
    <source>
        <dbReference type="EMBL" id="GAV68599.1"/>
    </source>
</evidence>
<evidence type="ECO:0008006" key="3">
    <source>
        <dbReference type="Google" id="ProtNLM"/>
    </source>
</evidence>
<evidence type="ECO:0000313" key="2">
    <source>
        <dbReference type="Proteomes" id="UP000187406"/>
    </source>
</evidence>
<reference evidence="2" key="1">
    <citation type="submission" date="2016-04" db="EMBL/GenBank/DDBJ databases">
        <title>Cephalotus genome sequencing.</title>
        <authorList>
            <person name="Fukushima K."/>
            <person name="Hasebe M."/>
            <person name="Fang X."/>
        </authorList>
    </citation>
    <scope>NUCLEOTIDE SEQUENCE [LARGE SCALE GENOMIC DNA]</scope>
    <source>
        <strain evidence="2">cv. St1</strain>
    </source>
</reference>
<sequence>GKCKGVTITIQGVPITVDVYILPLEGYDALLGAQLFRTLGTIVWNFADMRMKFQLRDKIIELKGVYSSPEKIVDDMDMNKEHNKKKKGFYYNCILLYCSLRKGTHLVLMVIINHNSSYQISKMCLLNQSRCCNTPHSEPGSLPIRERCVTQN</sequence>
<dbReference type="OrthoDB" id="1934862at2759"/>
<dbReference type="InterPro" id="IPR021109">
    <property type="entry name" value="Peptidase_aspartic_dom_sf"/>
</dbReference>
<dbReference type="Proteomes" id="UP000187406">
    <property type="component" value="Unassembled WGS sequence"/>
</dbReference>
<dbReference type="EMBL" id="BDDD01000645">
    <property type="protein sequence ID" value="GAV68599.1"/>
    <property type="molecule type" value="Genomic_DNA"/>
</dbReference>